<feature type="signal peptide" evidence="2">
    <location>
        <begin position="1"/>
        <end position="26"/>
    </location>
</feature>
<feature type="region of interest" description="Disordered" evidence="1">
    <location>
        <begin position="33"/>
        <end position="57"/>
    </location>
</feature>
<gene>
    <name evidence="3" type="ORF">GALLR39Z86_09210</name>
</gene>
<keyword evidence="2" id="KW-0732">Signal</keyword>
<proteinExistence type="predicted"/>
<evidence type="ECO:0000256" key="1">
    <source>
        <dbReference type="SAM" id="MobiDB-lite"/>
    </source>
</evidence>
<name>A0A9W6LFY2_9ACTN</name>
<sequence length="323" mass="33523">MNTGTRLGLYGGGLAVLFAAAFGTAAAVMPDDAADDWNDQSGHDGGHESGSDSGAAASLPGLAIEQDGYLLTEVGAPAGIGEEGELAFQITGANGEPLTDYTVSHEKELHLIVVRSDGTHFRHVHPELDANGTWSLPWTWDAAGSYRVYADFVPEGGEGLTLTRTVEVAGDYGPETATEPSLVAEVDGFTVTLEGDLSAGASAEVTASVTREGQPVTELEPYLGAFGHLVALREGDLAYLHVHPEGEAPQAGDLSGPDVRFATEVPTAGRYFLYFDFQVAGEVHSAAFVVDTAESAGGAADPTEGTTDEPSESAEHPTDDHGH</sequence>
<dbReference type="AlphaFoldDB" id="A0A9W6LFY2"/>
<keyword evidence="4" id="KW-1185">Reference proteome</keyword>
<feature type="region of interest" description="Disordered" evidence="1">
    <location>
        <begin position="295"/>
        <end position="323"/>
    </location>
</feature>
<reference evidence="3" key="1">
    <citation type="submission" date="2022-12" db="EMBL/GenBank/DDBJ databases">
        <title>Reference genome sequencing for broad-spectrum identification of bacterial and archaeal isolates by mass spectrometry.</title>
        <authorList>
            <person name="Sekiguchi Y."/>
            <person name="Tourlousse D.M."/>
        </authorList>
    </citation>
    <scope>NUCLEOTIDE SEQUENCE</scope>
    <source>
        <strain evidence="3">LLR39Z86</strain>
    </source>
</reference>
<feature type="compositionally biased region" description="Basic and acidic residues" evidence="1">
    <location>
        <begin position="313"/>
        <end position="323"/>
    </location>
</feature>
<organism evidence="3 4">
    <name type="scientific">Glycomyces algeriensis</name>
    <dbReference type="NCBI Taxonomy" id="256037"/>
    <lineage>
        <taxon>Bacteria</taxon>
        <taxon>Bacillati</taxon>
        <taxon>Actinomycetota</taxon>
        <taxon>Actinomycetes</taxon>
        <taxon>Glycomycetales</taxon>
        <taxon>Glycomycetaceae</taxon>
        <taxon>Glycomyces</taxon>
    </lineage>
</organism>
<dbReference type="RefSeq" id="WP_270116625.1">
    <property type="nucleotide sequence ID" value="NZ_BAAAOL010000002.1"/>
</dbReference>
<evidence type="ECO:0008006" key="5">
    <source>
        <dbReference type="Google" id="ProtNLM"/>
    </source>
</evidence>
<feature type="chain" id="PRO_5040748421" description="Heavy-metal-associated domain-containing protein" evidence="2">
    <location>
        <begin position="27"/>
        <end position="323"/>
    </location>
</feature>
<evidence type="ECO:0000313" key="4">
    <source>
        <dbReference type="Proteomes" id="UP001144313"/>
    </source>
</evidence>
<dbReference type="EMBL" id="BSDT01000001">
    <property type="protein sequence ID" value="GLI41071.1"/>
    <property type="molecule type" value="Genomic_DNA"/>
</dbReference>
<accession>A0A9W6LFY2</accession>
<dbReference type="Proteomes" id="UP001144313">
    <property type="component" value="Unassembled WGS sequence"/>
</dbReference>
<comment type="caution">
    <text evidence="3">The sequence shown here is derived from an EMBL/GenBank/DDBJ whole genome shotgun (WGS) entry which is preliminary data.</text>
</comment>
<protein>
    <recommendedName>
        <fullName evidence="5">Heavy-metal-associated domain-containing protein</fullName>
    </recommendedName>
</protein>
<evidence type="ECO:0000313" key="3">
    <source>
        <dbReference type="EMBL" id="GLI41071.1"/>
    </source>
</evidence>
<feature type="compositionally biased region" description="Basic and acidic residues" evidence="1">
    <location>
        <begin position="41"/>
        <end position="50"/>
    </location>
</feature>
<evidence type="ECO:0000256" key="2">
    <source>
        <dbReference type="SAM" id="SignalP"/>
    </source>
</evidence>